<dbReference type="EMBL" id="LVVM01003214">
    <property type="protein sequence ID" value="OJA15251.1"/>
    <property type="molecule type" value="Genomic_DNA"/>
</dbReference>
<feature type="domain" description="Integrase catalytic" evidence="15">
    <location>
        <begin position="114"/>
        <end position="210"/>
    </location>
</feature>
<comment type="catalytic activity">
    <reaction evidence="14">
        <text>DNA(n) + a 2'-deoxyribonucleoside 5'-triphosphate = DNA(n+1) + diphosphate</text>
        <dbReference type="Rhea" id="RHEA:22508"/>
        <dbReference type="Rhea" id="RHEA-COMP:17339"/>
        <dbReference type="Rhea" id="RHEA-COMP:17340"/>
        <dbReference type="ChEBI" id="CHEBI:33019"/>
        <dbReference type="ChEBI" id="CHEBI:61560"/>
        <dbReference type="ChEBI" id="CHEBI:173112"/>
        <dbReference type="EC" id="2.7.7.7"/>
    </reaction>
</comment>
<dbReference type="GO" id="GO:0006310">
    <property type="term" value="P:DNA recombination"/>
    <property type="evidence" value="ECO:0007669"/>
    <property type="project" value="UniProtKB-KW"/>
</dbReference>
<dbReference type="InterPro" id="IPR039537">
    <property type="entry name" value="Retrotran_Ty1/copia-like"/>
</dbReference>
<evidence type="ECO:0000256" key="6">
    <source>
        <dbReference type="ARBA" id="ARBA00022801"/>
    </source>
</evidence>
<dbReference type="GO" id="GO:0003887">
    <property type="term" value="F:DNA-directed DNA polymerase activity"/>
    <property type="evidence" value="ECO:0007669"/>
    <property type="project" value="UniProtKB-KW"/>
</dbReference>
<dbReference type="GO" id="GO:0003723">
    <property type="term" value="F:RNA binding"/>
    <property type="evidence" value="ECO:0007669"/>
    <property type="project" value="UniProtKB-KW"/>
</dbReference>
<comment type="caution">
    <text evidence="16">The sequence shown here is derived from an EMBL/GenBank/DDBJ whole genome shotgun (WGS) entry which is preliminary data.</text>
</comment>
<dbReference type="GO" id="GO:0005634">
    <property type="term" value="C:nucleus"/>
    <property type="evidence" value="ECO:0007669"/>
    <property type="project" value="UniProtKB-ARBA"/>
</dbReference>
<dbReference type="Proteomes" id="UP000183567">
    <property type="component" value="Unassembled WGS sequence"/>
</dbReference>
<keyword evidence="9" id="KW-0229">DNA integration</keyword>
<evidence type="ECO:0000256" key="3">
    <source>
        <dbReference type="ARBA" id="ARBA00022722"/>
    </source>
</evidence>
<keyword evidence="10" id="KW-0695">RNA-directed DNA polymerase</keyword>
<dbReference type="OrthoDB" id="2669961at2759"/>
<evidence type="ECO:0000256" key="7">
    <source>
        <dbReference type="ARBA" id="ARBA00022842"/>
    </source>
</evidence>
<keyword evidence="17" id="KW-1185">Reference proteome</keyword>
<keyword evidence="11" id="KW-0808">Transferase</keyword>
<dbReference type="InterPro" id="IPR001584">
    <property type="entry name" value="Integrase_cat-core"/>
</dbReference>
<evidence type="ECO:0000256" key="4">
    <source>
        <dbReference type="ARBA" id="ARBA00022723"/>
    </source>
</evidence>
<reference evidence="16 17" key="1">
    <citation type="submission" date="2016-03" db="EMBL/GenBank/DDBJ databases">
        <title>Comparative genomics of the ectomycorrhizal sister species Rhizopogon vinicolor and Rhizopogon vesiculosus (Basidiomycota: Boletales) reveals a divergence of the mating type B locus.</title>
        <authorList>
            <person name="Mujic A.B."/>
            <person name="Kuo A."/>
            <person name="Tritt A."/>
            <person name="Lipzen A."/>
            <person name="Chen C."/>
            <person name="Johnson J."/>
            <person name="Sharma A."/>
            <person name="Barry K."/>
            <person name="Grigoriev I.V."/>
            <person name="Spatafora J.W."/>
        </authorList>
    </citation>
    <scope>NUCLEOTIDE SEQUENCE [LARGE SCALE GENOMIC DNA]</scope>
    <source>
        <strain evidence="16 17">AM-OR11-056</strain>
    </source>
</reference>
<keyword evidence="12" id="KW-0233">DNA recombination</keyword>
<evidence type="ECO:0000256" key="2">
    <source>
        <dbReference type="ARBA" id="ARBA00022695"/>
    </source>
</evidence>
<sequence length="210" mass="23042">MAFMLIATNRIAAVGLAVHFEGKMCKILSPSPQRAVIVEIPQVDGLYAIAGQRKHHATIAKGRLTVSELHRALGHVSQSAVKLAVENGLIEGIELDSASEPEFCNACVKGKAARQPFPKESKRHATAYGEIIHTDLWGPAQTVSLGGHSYYISFTDDYSRENRIAFLKNKSEALGAFKQYEARLTRQHEGTKIKTICSDRGGEYLSAEFD</sequence>
<keyword evidence="2" id="KW-0548">Nucleotidyltransferase</keyword>
<dbReference type="PROSITE" id="PS50994">
    <property type="entry name" value="INTEGRASE"/>
    <property type="match status" value="1"/>
</dbReference>
<evidence type="ECO:0000256" key="8">
    <source>
        <dbReference type="ARBA" id="ARBA00022884"/>
    </source>
</evidence>
<gene>
    <name evidence="16" type="ORF">AZE42_13752</name>
</gene>
<evidence type="ECO:0000313" key="17">
    <source>
        <dbReference type="Proteomes" id="UP000183567"/>
    </source>
</evidence>
<comment type="catalytic activity">
    <reaction evidence="13">
        <text>DNA(n) + a 2'-deoxyribonucleoside 5'-triphosphate = DNA(n+1) + diphosphate</text>
        <dbReference type="Rhea" id="RHEA:22508"/>
        <dbReference type="Rhea" id="RHEA-COMP:17339"/>
        <dbReference type="Rhea" id="RHEA-COMP:17340"/>
        <dbReference type="ChEBI" id="CHEBI:33019"/>
        <dbReference type="ChEBI" id="CHEBI:61560"/>
        <dbReference type="ChEBI" id="CHEBI:173112"/>
        <dbReference type="EC" id="2.7.7.49"/>
    </reaction>
</comment>
<evidence type="ECO:0000256" key="5">
    <source>
        <dbReference type="ARBA" id="ARBA00022759"/>
    </source>
</evidence>
<evidence type="ECO:0000256" key="10">
    <source>
        <dbReference type="ARBA" id="ARBA00022918"/>
    </source>
</evidence>
<keyword evidence="3" id="KW-0540">Nuclease</keyword>
<organism evidence="16 17">
    <name type="scientific">Rhizopogon vesiculosus</name>
    <dbReference type="NCBI Taxonomy" id="180088"/>
    <lineage>
        <taxon>Eukaryota</taxon>
        <taxon>Fungi</taxon>
        <taxon>Dikarya</taxon>
        <taxon>Basidiomycota</taxon>
        <taxon>Agaricomycotina</taxon>
        <taxon>Agaricomycetes</taxon>
        <taxon>Agaricomycetidae</taxon>
        <taxon>Boletales</taxon>
        <taxon>Suillineae</taxon>
        <taxon>Rhizopogonaceae</taxon>
        <taxon>Rhizopogon</taxon>
    </lineage>
</organism>
<keyword evidence="7" id="KW-0460">Magnesium</keyword>
<dbReference type="InterPro" id="IPR025724">
    <property type="entry name" value="GAG-pre-integrase_dom"/>
</dbReference>
<dbReference type="Pfam" id="PF13976">
    <property type="entry name" value="gag_pre-integrs"/>
    <property type="match status" value="1"/>
</dbReference>
<accession>A0A1J8Q5J5</accession>
<evidence type="ECO:0000256" key="11">
    <source>
        <dbReference type="ARBA" id="ARBA00022932"/>
    </source>
</evidence>
<dbReference type="InterPro" id="IPR012337">
    <property type="entry name" value="RNaseH-like_sf"/>
</dbReference>
<dbReference type="AlphaFoldDB" id="A0A1J8Q5J5"/>
<keyword evidence="11" id="KW-0239">DNA-directed DNA polymerase</keyword>
<keyword evidence="1" id="KW-0815">Transposition</keyword>
<keyword evidence="6" id="KW-0378">Hydrolase</keyword>
<keyword evidence="8" id="KW-0694">RNA-binding</keyword>
<dbReference type="Gene3D" id="3.30.420.10">
    <property type="entry name" value="Ribonuclease H-like superfamily/Ribonuclease H"/>
    <property type="match status" value="1"/>
</dbReference>
<dbReference type="SUPFAM" id="SSF53098">
    <property type="entry name" value="Ribonuclease H-like"/>
    <property type="match status" value="1"/>
</dbReference>
<keyword evidence="5" id="KW-0255">Endonuclease</keyword>
<dbReference type="InterPro" id="IPR036397">
    <property type="entry name" value="RNaseH_sf"/>
</dbReference>
<dbReference type="GO" id="GO:0015074">
    <property type="term" value="P:DNA integration"/>
    <property type="evidence" value="ECO:0007669"/>
    <property type="project" value="UniProtKB-KW"/>
</dbReference>
<dbReference type="PANTHER" id="PTHR42648:SF11">
    <property type="entry name" value="TRANSPOSON TY4-P GAG-POL POLYPROTEIN"/>
    <property type="match status" value="1"/>
</dbReference>
<dbReference type="GO" id="GO:0016787">
    <property type="term" value="F:hydrolase activity"/>
    <property type="evidence" value="ECO:0007669"/>
    <property type="project" value="UniProtKB-KW"/>
</dbReference>
<protein>
    <recommendedName>
        <fullName evidence="15">Integrase catalytic domain-containing protein</fullName>
    </recommendedName>
</protein>
<evidence type="ECO:0000259" key="15">
    <source>
        <dbReference type="PROSITE" id="PS50994"/>
    </source>
</evidence>
<dbReference type="STRING" id="180088.A0A1J8Q5J5"/>
<keyword evidence="4" id="KW-0479">Metal-binding</keyword>
<evidence type="ECO:0000256" key="13">
    <source>
        <dbReference type="ARBA" id="ARBA00048173"/>
    </source>
</evidence>
<dbReference type="GO" id="GO:0004519">
    <property type="term" value="F:endonuclease activity"/>
    <property type="evidence" value="ECO:0007669"/>
    <property type="project" value="UniProtKB-KW"/>
</dbReference>
<feature type="non-terminal residue" evidence="16">
    <location>
        <position position="210"/>
    </location>
</feature>
<evidence type="ECO:0000256" key="9">
    <source>
        <dbReference type="ARBA" id="ARBA00022908"/>
    </source>
</evidence>
<evidence type="ECO:0000256" key="14">
    <source>
        <dbReference type="ARBA" id="ARBA00049244"/>
    </source>
</evidence>
<dbReference type="PANTHER" id="PTHR42648">
    <property type="entry name" value="TRANSPOSASE, PUTATIVE-RELATED"/>
    <property type="match status" value="1"/>
</dbReference>
<dbReference type="GO" id="GO:0046872">
    <property type="term" value="F:metal ion binding"/>
    <property type="evidence" value="ECO:0007669"/>
    <property type="project" value="UniProtKB-KW"/>
</dbReference>
<proteinExistence type="predicted"/>
<evidence type="ECO:0000313" key="16">
    <source>
        <dbReference type="EMBL" id="OJA15251.1"/>
    </source>
</evidence>
<name>A0A1J8Q5J5_9AGAM</name>
<dbReference type="GO" id="GO:0032196">
    <property type="term" value="P:transposition"/>
    <property type="evidence" value="ECO:0007669"/>
    <property type="project" value="UniProtKB-KW"/>
</dbReference>
<dbReference type="GO" id="GO:0003964">
    <property type="term" value="F:RNA-directed DNA polymerase activity"/>
    <property type="evidence" value="ECO:0007669"/>
    <property type="project" value="UniProtKB-KW"/>
</dbReference>
<evidence type="ECO:0000256" key="12">
    <source>
        <dbReference type="ARBA" id="ARBA00023172"/>
    </source>
</evidence>
<evidence type="ECO:0000256" key="1">
    <source>
        <dbReference type="ARBA" id="ARBA00022578"/>
    </source>
</evidence>